<organism evidence="1 2">
    <name type="scientific">Marinobacter nauticus</name>
    <name type="common">Marinobacter hydrocarbonoclasticus</name>
    <name type="synonym">Marinobacter aquaeolei</name>
    <dbReference type="NCBI Taxonomy" id="2743"/>
    <lineage>
        <taxon>Bacteria</taxon>
        <taxon>Pseudomonadati</taxon>
        <taxon>Pseudomonadota</taxon>
        <taxon>Gammaproteobacteria</taxon>
        <taxon>Pseudomonadales</taxon>
        <taxon>Marinobacteraceae</taxon>
        <taxon>Marinobacter</taxon>
    </lineage>
</organism>
<dbReference type="Gene3D" id="3.40.50.300">
    <property type="entry name" value="P-loop containing nucleotide triphosphate hydrolases"/>
    <property type="match status" value="1"/>
</dbReference>
<proteinExistence type="predicted"/>
<dbReference type="InterPro" id="IPR027417">
    <property type="entry name" value="P-loop_NTPase"/>
</dbReference>
<protein>
    <submittedName>
        <fullName evidence="1">AAA domain-containing protein</fullName>
    </submittedName>
</protein>
<comment type="caution">
    <text evidence="1">The sequence shown here is derived from an EMBL/GenBank/DDBJ whole genome shotgun (WGS) entry which is preliminary data.</text>
</comment>
<evidence type="ECO:0000313" key="2">
    <source>
        <dbReference type="Proteomes" id="UP000253647"/>
    </source>
</evidence>
<sequence>MRDEPKLILPITDRQVNSLVGWNKEPDGDEVIAKLEDWAANAPIEQVISALLIQQVPTLIAKRKPVATSLETVLARLIETVKGEAEEAELRRTAPQQIDLQRITDGARHLAPYGIDVLRQAETEPDMDAEKGLAGFLGTKIPEPLDYLDEHGSWDFEFTVRQHRRRDPFIREVDAAGGQIVKMTDPQARFFNTFLSQPDESAHLMSFFGGGKTYLAKEMLNVIEQHKEFHPVILALTQDQLQGLLGRLNAPNTKARTFGQMATEILANQNIPSQWRPGKRRNPQYMLTSAEIARRLQMQPVGRLSASSVADIAMKAVRRFCMSGQDFLMERHLPTIRDRVDQIDRAALVGYAQELWDETVEPSDPASELPVRAYHLIKYCALRGFTIPENYTHLIIDEAHDLSKPMMQILDASPQAIQTMGDPYQRVRGAGLAGAFEQKLTVSPSQNHPKP</sequence>
<dbReference type="Proteomes" id="UP000253647">
    <property type="component" value="Unassembled WGS sequence"/>
</dbReference>
<name>A0A368X7E9_MARNT</name>
<gene>
    <name evidence="1" type="ORF">DET61_12030</name>
</gene>
<reference evidence="1 2" key="1">
    <citation type="submission" date="2018-07" db="EMBL/GenBank/DDBJ databases">
        <title>Freshwater and sediment microbial communities from various areas in North America, analyzing microbe dynamics in response to fracking.</title>
        <authorList>
            <person name="Lamendella R."/>
        </authorList>
    </citation>
    <scope>NUCLEOTIDE SEQUENCE [LARGE SCALE GENOMIC DNA]</scope>
    <source>
        <strain evidence="1 2">105B</strain>
    </source>
</reference>
<dbReference type="AlphaFoldDB" id="A0A368X7E9"/>
<accession>A0A368X7E9</accession>
<dbReference type="EMBL" id="QPJI01000020">
    <property type="protein sequence ID" value="RCW62908.1"/>
    <property type="molecule type" value="Genomic_DNA"/>
</dbReference>
<dbReference type="SUPFAM" id="SSF52540">
    <property type="entry name" value="P-loop containing nucleoside triphosphate hydrolases"/>
    <property type="match status" value="1"/>
</dbReference>
<evidence type="ECO:0000313" key="1">
    <source>
        <dbReference type="EMBL" id="RCW62908.1"/>
    </source>
</evidence>
<dbReference type="RefSeq" id="WP_114435389.1">
    <property type="nucleotide sequence ID" value="NZ_QPJI01000020.1"/>
</dbReference>